<evidence type="ECO:0000313" key="4">
    <source>
        <dbReference type="EMBL" id="ACL70447.1"/>
    </source>
</evidence>
<dbReference type="eggNOG" id="COG1086">
    <property type="taxonomic scope" value="Bacteria"/>
</dbReference>
<dbReference type="Pfam" id="PF17836">
    <property type="entry name" value="PglD_N"/>
    <property type="match status" value="1"/>
</dbReference>
<evidence type="ECO:0000259" key="3">
    <source>
        <dbReference type="Pfam" id="PF17836"/>
    </source>
</evidence>
<evidence type="ECO:0000259" key="2">
    <source>
        <dbReference type="Pfam" id="PF02719"/>
    </source>
</evidence>
<evidence type="ECO:0000313" key="5">
    <source>
        <dbReference type="Proteomes" id="UP000000719"/>
    </source>
</evidence>
<dbReference type="Pfam" id="PF02719">
    <property type="entry name" value="Polysacc_synt_2"/>
    <property type="match status" value="1"/>
</dbReference>
<proteinExistence type="inferred from homology"/>
<dbReference type="STRING" id="373903.Hore_16980"/>
<dbReference type="AlphaFoldDB" id="B8CYS8"/>
<dbReference type="PANTHER" id="PTHR43318">
    <property type="entry name" value="UDP-N-ACETYLGLUCOSAMINE 4,6-DEHYDRATASE"/>
    <property type="match status" value="1"/>
</dbReference>
<dbReference type="EMBL" id="CP001098">
    <property type="protein sequence ID" value="ACL70447.1"/>
    <property type="molecule type" value="Genomic_DNA"/>
</dbReference>
<dbReference type="Proteomes" id="UP000000719">
    <property type="component" value="Chromosome"/>
</dbReference>
<dbReference type="InterPro" id="IPR003869">
    <property type="entry name" value="Polysac_CapD-like"/>
</dbReference>
<gene>
    <name evidence="4" type="ordered locus">Hore_16980</name>
</gene>
<comment type="similarity">
    <text evidence="1">Belongs to the polysaccharide synthase family.</text>
</comment>
<feature type="domain" description="Polysaccharide biosynthesis protein CapD-like" evidence="2">
    <location>
        <begin position="145"/>
        <end position="427"/>
    </location>
</feature>
<dbReference type="SUPFAM" id="SSF51735">
    <property type="entry name" value="NAD(P)-binding Rossmann-fold domains"/>
    <property type="match status" value="2"/>
</dbReference>
<dbReference type="OrthoDB" id="9803111at2"/>
<dbReference type="CDD" id="cd05237">
    <property type="entry name" value="UDP_invert_4-6DH_SDR_e"/>
    <property type="match status" value="1"/>
</dbReference>
<dbReference type="KEGG" id="hor:Hore_16980"/>
<dbReference type="RefSeq" id="WP_015923417.1">
    <property type="nucleotide sequence ID" value="NC_011899.1"/>
</dbReference>
<dbReference type="PANTHER" id="PTHR43318:SF1">
    <property type="entry name" value="POLYSACCHARIDE BIOSYNTHESIS PROTEIN EPSC-RELATED"/>
    <property type="match status" value="1"/>
</dbReference>
<dbReference type="HOGENOM" id="CLU_013560_5_2_9"/>
<dbReference type="Gene3D" id="3.40.50.720">
    <property type="entry name" value="NAD(P)-binding Rossmann-like Domain"/>
    <property type="match status" value="2"/>
</dbReference>
<dbReference type="InterPro" id="IPR041561">
    <property type="entry name" value="PglD_N"/>
</dbReference>
<sequence length="487" mass="55603">MKNLLIIGAGSAGKLVLEEILKNNESYNYNIIGFLDADINKHGTSIHGYKVLGHHDNISFYIDQYSVDEVIVATTEIDRAGLEKIYQNTKKFQIGIKVLPTLQELLMEEPFTKQLREVRVEDLLGREPVKINSDNIYKYINHKKVLVTGAAGSIGSELCRQIAKYDPRELIILDINENELYFLNLFLKRHYNLNVSLEICNIREKSKLEYLFNYYKPQLVFHAAAHKHVPLMEKNIDEAIKNNVFGTKNLLDLSDKYGVEKFVLISTDKAVNPTNVMGATKRLSEIMLEKINKYSKTQYMAVRFGNVLGSNGSVVPLFKTLIKEGKDLTVTHEEATRYFMTIPEAVQLVLEAGFIGKGGEVFVLDMGEPVKIIDLAKKMIELSGLTLGRDINIKITGLRPGEKLHEELMHDINSCEKTQNKKIYIAKIREENVDIEKGLQDLKRYLMSFDRKKLVKKLKELVPTYKDNSYSEENIDGRQTKYSVIST</sequence>
<protein>
    <submittedName>
        <fullName evidence="4">Nucleoside-diphosphate sugar epimerase</fullName>
    </submittedName>
</protein>
<dbReference type="InterPro" id="IPR036291">
    <property type="entry name" value="NAD(P)-bd_dom_sf"/>
</dbReference>
<reference evidence="4 5" key="1">
    <citation type="journal article" date="2009" name="PLoS ONE">
        <title>Genome analysis of the anaerobic thermohalophilic bacterium Halothermothrix orenii.</title>
        <authorList>
            <person name="Mavromatis K."/>
            <person name="Ivanova N."/>
            <person name="Anderson I."/>
            <person name="Lykidis A."/>
            <person name="Hooper S.D."/>
            <person name="Sun H."/>
            <person name="Kunin V."/>
            <person name="Lapidus A."/>
            <person name="Hugenholtz P."/>
            <person name="Patel B."/>
            <person name="Kyrpides N.C."/>
        </authorList>
    </citation>
    <scope>NUCLEOTIDE SEQUENCE [LARGE SCALE GENOMIC DNA]</scope>
    <source>
        <strain evidence="5">H 168 / OCM 544 / DSM 9562</strain>
    </source>
</reference>
<evidence type="ECO:0000256" key="1">
    <source>
        <dbReference type="ARBA" id="ARBA00007430"/>
    </source>
</evidence>
<name>B8CYS8_HALOH</name>
<keyword evidence="5" id="KW-1185">Reference proteome</keyword>
<dbReference type="InterPro" id="IPR051203">
    <property type="entry name" value="Polysaccharide_Synthase-Rel"/>
</dbReference>
<organism evidence="4 5">
    <name type="scientific">Halothermothrix orenii (strain H 168 / OCM 544 / DSM 9562)</name>
    <dbReference type="NCBI Taxonomy" id="373903"/>
    <lineage>
        <taxon>Bacteria</taxon>
        <taxon>Bacillati</taxon>
        <taxon>Bacillota</taxon>
        <taxon>Clostridia</taxon>
        <taxon>Halanaerobiales</taxon>
        <taxon>Halothermotrichaceae</taxon>
        <taxon>Halothermothrix</taxon>
    </lineage>
</organism>
<feature type="domain" description="PglD N-terminal" evidence="3">
    <location>
        <begin position="3"/>
        <end position="73"/>
    </location>
</feature>
<accession>B8CYS8</accession>